<proteinExistence type="predicted"/>
<evidence type="ECO:0000313" key="2">
    <source>
        <dbReference type="Proteomes" id="UP000308600"/>
    </source>
</evidence>
<accession>A0ACD3AZ28</accession>
<reference evidence="1 2" key="1">
    <citation type="journal article" date="2019" name="Nat. Ecol. Evol.">
        <title>Megaphylogeny resolves global patterns of mushroom evolution.</title>
        <authorList>
            <person name="Varga T."/>
            <person name="Krizsan K."/>
            <person name="Foldi C."/>
            <person name="Dima B."/>
            <person name="Sanchez-Garcia M."/>
            <person name="Sanchez-Ramirez S."/>
            <person name="Szollosi G.J."/>
            <person name="Szarkandi J.G."/>
            <person name="Papp V."/>
            <person name="Albert L."/>
            <person name="Andreopoulos W."/>
            <person name="Angelini C."/>
            <person name="Antonin V."/>
            <person name="Barry K.W."/>
            <person name="Bougher N.L."/>
            <person name="Buchanan P."/>
            <person name="Buyck B."/>
            <person name="Bense V."/>
            <person name="Catcheside P."/>
            <person name="Chovatia M."/>
            <person name="Cooper J."/>
            <person name="Damon W."/>
            <person name="Desjardin D."/>
            <person name="Finy P."/>
            <person name="Geml J."/>
            <person name="Haridas S."/>
            <person name="Hughes K."/>
            <person name="Justo A."/>
            <person name="Karasinski D."/>
            <person name="Kautmanova I."/>
            <person name="Kiss B."/>
            <person name="Kocsube S."/>
            <person name="Kotiranta H."/>
            <person name="LaButti K.M."/>
            <person name="Lechner B.E."/>
            <person name="Liimatainen K."/>
            <person name="Lipzen A."/>
            <person name="Lukacs Z."/>
            <person name="Mihaltcheva S."/>
            <person name="Morgado L.N."/>
            <person name="Niskanen T."/>
            <person name="Noordeloos M.E."/>
            <person name="Ohm R.A."/>
            <person name="Ortiz-Santana B."/>
            <person name="Ovrebo C."/>
            <person name="Racz N."/>
            <person name="Riley R."/>
            <person name="Savchenko A."/>
            <person name="Shiryaev A."/>
            <person name="Soop K."/>
            <person name="Spirin V."/>
            <person name="Szebenyi C."/>
            <person name="Tomsovsky M."/>
            <person name="Tulloss R.E."/>
            <person name="Uehling J."/>
            <person name="Grigoriev I.V."/>
            <person name="Vagvolgyi C."/>
            <person name="Papp T."/>
            <person name="Martin F.M."/>
            <person name="Miettinen O."/>
            <person name="Hibbett D.S."/>
            <person name="Nagy L.G."/>
        </authorList>
    </citation>
    <scope>NUCLEOTIDE SEQUENCE [LARGE SCALE GENOMIC DNA]</scope>
    <source>
        <strain evidence="1 2">NL-1719</strain>
    </source>
</reference>
<sequence length="307" mass="35046">MTDNLILLLANAALLNRYLTVASSTLYLYDLLLTFDLEVDHLWPSKWTLTKVVYLLQRYLPLIDTVILAITWQFGDINPWTCEVLIRVSSWSFVIGITLSEVILMHRTLAVWGNNRKLRIAVFLFFLGCILPIFWMMNGYHETLTCSFVLSTMEPTADIRWIDHSTPIPGMHCFATGKSRSNYLCWTLLTVYDTGLLVLISIPAFQIRRSGGPVSILCQVVYRDGILYYLYVVALSAINIILILELPLDSNATLKLLSLERVIYPILASHVVLHIREQAYQGEVVNLEFPNSVDAINAEVEFRRSEI</sequence>
<organism evidence="1 2">
    <name type="scientific">Pluteus cervinus</name>
    <dbReference type="NCBI Taxonomy" id="181527"/>
    <lineage>
        <taxon>Eukaryota</taxon>
        <taxon>Fungi</taxon>
        <taxon>Dikarya</taxon>
        <taxon>Basidiomycota</taxon>
        <taxon>Agaricomycotina</taxon>
        <taxon>Agaricomycetes</taxon>
        <taxon>Agaricomycetidae</taxon>
        <taxon>Agaricales</taxon>
        <taxon>Pluteineae</taxon>
        <taxon>Pluteaceae</taxon>
        <taxon>Pluteus</taxon>
    </lineage>
</organism>
<protein>
    <submittedName>
        <fullName evidence="1">Uncharacterized protein</fullName>
    </submittedName>
</protein>
<keyword evidence="2" id="KW-1185">Reference proteome</keyword>
<dbReference type="EMBL" id="ML208304">
    <property type="protein sequence ID" value="TFK71031.1"/>
    <property type="molecule type" value="Genomic_DNA"/>
</dbReference>
<evidence type="ECO:0000313" key="1">
    <source>
        <dbReference type="EMBL" id="TFK71031.1"/>
    </source>
</evidence>
<name>A0ACD3AZ28_9AGAR</name>
<dbReference type="Proteomes" id="UP000308600">
    <property type="component" value="Unassembled WGS sequence"/>
</dbReference>
<gene>
    <name evidence="1" type="ORF">BDN72DRAFT_838271</name>
</gene>